<accession>A0A2A7MIW7</accession>
<sequence>MKKIRIPGELALFTAVIINSLGIALMTKSNFGISSISSVPYVFSQAFTILSFGTWNYTFQTILVISLMILSRKINLSYSFSFLMGIAFGKMIDVHELWVCFLPDSLTYHIIYFILSFFILAFGICLSNNSMLPIIPTDTFPRDLSAILNKPYKYVKTTFDLCCLTTTVIISLFILHKAVGVGIGTVICAFTTGKTVSIVQGFFDNHVKFYRLTSLNNSHGSKKHNLSV</sequence>
<keyword evidence="3" id="KW-1185">Reference proteome</keyword>
<feature type="transmembrane region" description="Helical" evidence="1">
    <location>
        <begin position="7"/>
        <end position="26"/>
    </location>
</feature>
<gene>
    <name evidence="2" type="ORF">CQ394_05930</name>
</gene>
<dbReference type="EMBL" id="PDCJ01000001">
    <property type="protein sequence ID" value="PEG31261.1"/>
    <property type="molecule type" value="Genomic_DNA"/>
</dbReference>
<keyword evidence="1" id="KW-0812">Transmembrane</keyword>
<evidence type="ECO:0008006" key="4">
    <source>
        <dbReference type="Google" id="ProtNLM"/>
    </source>
</evidence>
<keyword evidence="1" id="KW-1133">Transmembrane helix</keyword>
<feature type="transmembrane region" description="Helical" evidence="1">
    <location>
        <begin position="46"/>
        <end position="69"/>
    </location>
</feature>
<dbReference type="PANTHER" id="PTHR40078">
    <property type="entry name" value="INTEGRAL MEMBRANE PROTEIN-RELATED"/>
    <property type="match status" value="1"/>
</dbReference>
<reference evidence="2 3" key="1">
    <citation type="submission" date="2017-10" db="EMBL/GenBank/DDBJ databases">
        <title>Effective Description of Clostridium neonatale sp. nov. linked to necrotizing enterocolitis in neonates and a clarification of species assignable to the genus Clostridium (Prazmowski 1880) emend. Lawson and Rainey 2016.</title>
        <authorList>
            <person name="Bernard K."/>
            <person name="Burdz T."/>
            <person name="Wiebe D."/>
            <person name="Balcewich B."/>
            <person name="Alfa M."/>
            <person name="Bernier A.-M."/>
        </authorList>
    </citation>
    <scope>NUCLEOTIDE SEQUENCE [LARGE SCALE GENOMIC DNA]</scope>
    <source>
        <strain evidence="2 3">LCDC99A005</strain>
    </source>
</reference>
<dbReference type="AlphaFoldDB" id="A0A2A7MIW7"/>
<evidence type="ECO:0000256" key="1">
    <source>
        <dbReference type="SAM" id="Phobius"/>
    </source>
</evidence>
<organism evidence="2 3">
    <name type="scientific">Clostridium neonatale</name>
    <dbReference type="NCBI Taxonomy" id="137838"/>
    <lineage>
        <taxon>Bacteria</taxon>
        <taxon>Bacillati</taxon>
        <taxon>Bacillota</taxon>
        <taxon>Clostridia</taxon>
        <taxon>Eubacteriales</taxon>
        <taxon>Clostridiaceae</taxon>
        <taxon>Clostridium</taxon>
    </lineage>
</organism>
<dbReference type="OrthoDB" id="307317at2"/>
<keyword evidence="1" id="KW-0472">Membrane</keyword>
<proteinExistence type="predicted"/>
<dbReference type="Proteomes" id="UP000220840">
    <property type="component" value="Unassembled WGS sequence"/>
</dbReference>
<evidence type="ECO:0000313" key="3">
    <source>
        <dbReference type="Proteomes" id="UP000220840"/>
    </source>
</evidence>
<protein>
    <recommendedName>
        <fullName evidence="4">YitT family protein</fullName>
    </recommendedName>
</protein>
<evidence type="ECO:0000313" key="2">
    <source>
        <dbReference type="EMBL" id="PEG31261.1"/>
    </source>
</evidence>
<comment type="caution">
    <text evidence="2">The sequence shown here is derived from an EMBL/GenBank/DDBJ whole genome shotgun (WGS) entry which is preliminary data.</text>
</comment>
<feature type="transmembrane region" description="Helical" evidence="1">
    <location>
        <begin position="158"/>
        <end position="175"/>
    </location>
</feature>
<dbReference type="STRING" id="137838.GCA_001458595_02654"/>
<dbReference type="Pfam" id="PF19700">
    <property type="entry name" value="DUF6198"/>
    <property type="match status" value="1"/>
</dbReference>
<feature type="transmembrane region" description="Helical" evidence="1">
    <location>
        <begin position="76"/>
        <end position="94"/>
    </location>
</feature>
<dbReference type="PANTHER" id="PTHR40078:SF1">
    <property type="entry name" value="INTEGRAL MEMBRANE PROTEIN"/>
    <property type="match status" value="1"/>
</dbReference>
<feature type="transmembrane region" description="Helical" evidence="1">
    <location>
        <begin position="181"/>
        <end position="203"/>
    </location>
</feature>
<dbReference type="RefSeq" id="WP_058295418.1">
    <property type="nucleotide sequence ID" value="NZ_CAKJVF010000190.1"/>
</dbReference>
<dbReference type="InterPro" id="IPR038750">
    <property type="entry name" value="YczE/YyaS-like"/>
</dbReference>
<feature type="transmembrane region" description="Helical" evidence="1">
    <location>
        <begin position="106"/>
        <end position="126"/>
    </location>
</feature>
<name>A0A2A7MIW7_9CLOT</name>